<dbReference type="Proteomes" id="UP000730482">
    <property type="component" value="Unassembled WGS sequence"/>
</dbReference>
<dbReference type="InterPro" id="IPR045155">
    <property type="entry name" value="Beta-lactam_cat"/>
</dbReference>
<evidence type="ECO:0000259" key="3">
    <source>
        <dbReference type="Pfam" id="PF13354"/>
    </source>
</evidence>
<dbReference type="NCBIfam" id="NF033103">
    <property type="entry name" value="bla_class_A"/>
    <property type="match status" value="1"/>
</dbReference>
<dbReference type="PROSITE" id="PS51257">
    <property type="entry name" value="PROKAR_LIPOPROTEIN"/>
    <property type="match status" value="1"/>
</dbReference>
<proteinExistence type="predicted"/>
<dbReference type="EMBL" id="JAAFYZ010000097">
    <property type="protein sequence ID" value="MBS2550281.1"/>
    <property type="molecule type" value="Genomic_DNA"/>
</dbReference>
<sequence length="322" mass="32665">MRRFTVAVAASLGLAATTLAGCSSASHATSTGAGAGAGAAATSPSASGATSTPSGSPTATATDTAAFTALQSRYHAQLGLYALDTGSGRTVAFQADQRFASCSTVKALVAAELLRRETDAQLNQTITYSAADLVDYSPVTSQHVTGGMSLTAVMTAAVEVSDNTALNLMLTQLGGPPALQTALRGLNDPTTNADRTEPTINSATPGDTRDTSTPRALAEDLRAYALGDVLTPQRRAMLTGWLTANTTGGPYIRAAVPPGWTVGDKTGNGDYGTRDDIAVLWPPHRAPIVIAVLSNRGDAKDASSGDALIADATKVALQGLGT</sequence>
<dbReference type="Pfam" id="PF13354">
    <property type="entry name" value="Beta-lactamase2"/>
    <property type="match status" value="1"/>
</dbReference>
<dbReference type="PANTHER" id="PTHR35333">
    <property type="entry name" value="BETA-LACTAMASE"/>
    <property type="match status" value="1"/>
</dbReference>
<feature type="signal peptide" evidence="2">
    <location>
        <begin position="1"/>
        <end position="20"/>
    </location>
</feature>
<accession>A0ABS5KW20</accession>
<organism evidence="4 5">
    <name type="scientific">Catenulispora pinistramenti</name>
    <dbReference type="NCBI Taxonomy" id="2705254"/>
    <lineage>
        <taxon>Bacteria</taxon>
        <taxon>Bacillati</taxon>
        <taxon>Actinomycetota</taxon>
        <taxon>Actinomycetes</taxon>
        <taxon>Catenulisporales</taxon>
        <taxon>Catenulisporaceae</taxon>
        <taxon>Catenulispora</taxon>
    </lineage>
</organism>
<dbReference type="RefSeq" id="WP_212012741.1">
    <property type="nucleotide sequence ID" value="NZ_JAAFYZ010000097.1"/>
</dbReference>
<feature type="compositionally biased region" description="Polar residues" evidence="1">
    <location>
        <begin position="188"/>
        <end position="205"/>
    </location>
</feature>
<feature type="region of interest" description="Disordered" evidence="1">
    <location>
        <begin position="185"/>
        <end position="213"/>
    </location>
</feature>
<dbReference type="SUPFAM" id="SSF56601">
    <property type="entry name" value="beta-lactamase/transpeptidase-like"/>
    <property type="match status" value="1"/>
</dbReference>
<comment type="caution">
    <text evidence="4">The sequence shown here is derived from an EMBL/GenBank/DDBJ whole genome shotgun (WGS) entry which is preliminary data.</text>
</comment>
<evidence type="ECO:0000256" key="2">
    <source>
        <dbReference type="SAM" id="SignalP"/>
    </source>
</evidence>
<feature type="chain" id="PRO_5047212454" evidence="2">
    <location>
        <begin position="21"/>
        <end position="322"/>
    </location>
</feature>
<keyword evidence="2" id="KW-0732">Signal</keyword>
<dbReference type="PRINTS" id="PR00118">
    <property type="entry name" value="BLACTAMASEA"/>
</dbReference>
<feature type="domain" description="Beta-lactamase class A catalytic" evidence="3">
    <location>
        <begin position="79"/>
        <end position="293"/>
    </location>
</feature>
<evidence type="ECO:0000313" key="5">
    <source>
        <dbReference type="Proteomes" id="UP000730482"/>
    </source>
</evidence>
<feature type="region of interest" description="Disordered" evidence="1">
    <location>
        <begin position="33"/>
        <end position="60"/>
    </location>
</feature>
<reference evidence="4 5" key="1">
    <citation type="submission" date="2020-02" db="EMBL/GenBank/DDBJ databases">
        <title>Acidophilic actinobacteria isolated from forest soil.</title>
        <authorList>
            <person name="Golinska P."/>
        </authorList>
    </citation>
    <scope>NUCLEOTIDE SEQUENCE [LARGE SCALE GENOMIC DNA]</scope>
    <source>
        <strain evidence="4 5">NL8</strain>
    </source>
</reference>
<evidence type="ECO:0000256" key="1">
    <source>
        <dbReference type="SAM" id="MobiDB-lite"/>
    </source>
</evidence>
<dbReference type="PANTHER" id="PTHR35333:SF3">
    <property type="entry name" value="BETA-LACTAMASE-TYPE TRANSPEPTIDASE FOLD CONTAINING PROTEIN"/>
    <property type="match status" value="1"/>
</dbReference>
<dbReference type="InterPro" id="IPR000871">
    <property type="entry name" value="Beta-lactam_class-A"/>
</dbReference>
<evidence type="ECO:0000313" key="4">
    <source>
        <dbReference type="EMBL" id="MBS2550281.1"/>
    </source>
</evidence>
<dbReference type="InterPro" id="IPR012338">
    <property type="entry name" value="Beta-lactam/transpept-like"/>
</dbReference>
<gene>
    <name evidence="4" type="primary">bla</name>
    <name evidence="4" type="ORF">KGQ19_25770</name>
</gene>
<protein>
    <submittedName>
        <fullName evidence="4">Class A beta-lactamase</fullName>
    </submittedName>
</protein>
<name>A0ABS5KW20_9ACTN</name>
<keyword evidence="5" id="KW-1185">Reference proteome</keyword>
<dbReference type="Gene3D" id="3.40.710.10">
    <property type="entry name" value="DD-peptidase/beta-lactamase superfamily"/>
    <property type="match status" value="1"/>
</dbReference>